<dbReference type="InterPro" id="IPR007740">
    <property type="entry name" value="Ribosomal_mL49"/>
</dbReference>
<evidence type="ECO:0000256" key="3">
    <source>
        <dbReference type="ARBA" id="ARBA00022980"/>
    </source>
</evidence>
<feature type="region of interest" description="Disordered" evidence="7">
    <location>
        <begin position="32"/>
        <end position="67"/>
    </location>
</feature>
<dbReference type="Pfam" id="PF05046">
    <property type="entry name" value="Img2"/>
    <property type="match status" value="1"/>
</dbReference>
<name>A0ABR2UUM7_9PEZI</name>
<comment type="subcellular location">
    <subcellularLocation>
        <location evidence="1">Mitochondrion</location>
    </subcellularLocation>
</comment>
<evidence type="ECO:0000256" key="5">
    <source>
        <dbReference type="ARBA" id="ARBA00023274"/>
    </source>
</evidence>
<organism evidence="8 9">
    <name type="scientific">Seiridium unicorne</name>
    <dbReference type="NCBI Taxonomy" id="138068"/>
    <lineage>
        <taxon>Eukaryota</taxon>
        <taxon>Fungi</taxon>
        <taxon>Dikarya</taxon>
        <taxon>Ascomycota</taxon>
        <taxon>Pezizomycotina</taxon>
        <taxon>Sordariomycetes</taxon>
        <taxon>Xylariomycetidae</taxon>
        <taxon>Amphisphaeriales</taxon>
        <taxon>Sporocadaceae</taxon>
        <taxon>Seiridium</taxon>
    </lineage>
</organism>
<accession>A0ABR2UUM7</accession>
<evidence type="ECO:0000256" key="6">
    <source>
        <dbReference type="ARBA" id="ARBA00035191"/>
    </source>
</evidence>
<gene>
    <name evidence="8" type="ORF">SUNI508_08493</name>
</gene>
<comment type="similarity">
    <text evidence="2">Belongs to the mitochondrion-specific ribosomal protein mL49 family.</text>
</comment>
<reference evidence="8 9" key="1">
    <citation type="journal article" date="2024" name="J. Plant Pathol.">
        <title>Sequence and assembly of the genome of Seiridium unicorne, isolate CBS 538.82, causal agent of cypress canker disease.</title>
        <authorList>
            <person name="Scali E."/>
            <person name="Rocca G.D."/>
            <person name="Danti R."/>
            <person name="Garbelotto M."/>
            <person name="Barberini S."/>
            <person name="Baroncelli R."/>
            <person name="Emiliani G."/>
        </authorList>
    </citation>
    <scope>NUCLEOTIDE SEQUENCE [LARGE SCALE GENOMIC DNA]</scope>
    <source>
        <strain evidence="8 9">BM-138-508</strain>
    </source>
</reference>
<sequence length="155" mass="17207">MFARTLRPLRSAIVPRIIPATRFDTPVSIRSLTTESTTTSTAPTPVSISQETPAASSSQSNTDVQSLQQAPKLPYYVGRNSLNNIAVYERRDRGGNLRKTLLKKGEGNLQALRFDLAEALGLTGKEVRVNNVTNHIEIKGHRREDVVQFLRDMGF</sequence>
<evidence type="ECO:0000256" key="1">
    <source>
        <dbReference type="ARBA" id="ARBA00004173"/>
    </source>
</evidence>
<keyword evidence="5" id="KW-0687">Ribonucleoprotein</keyword>
<keyword evidence="9" id="KW-1185">Reference proteome</keyword>
<keyword evidence="4" id="KW-0496">Mitochondrion</keyword>
<dbReference type="EMBL" id="JARVKF010000394">
    <property type="protein sequence ID" value="KAK9418064.1"/>
    <property type="molecule type" value="Genomic_DNA"/>
</dbReference>
<evidence type="ECO:0000313" key="8">
    <source>
        <dbReference type="EMBL" id="KAK9418064.1"/>
    </source>
</evidence>
<dbReference type="PANTHER" id="PTHR13477">
    <property type="entry name" value="MITOCHONDRIAL 39S RIBOSOMAL PROTEIN L49"/>
    <property type="match status" value="1"/>
</dbReference>
<evidence type="ECO:0000256" key="4">
    <source>
        <dbReference type="ARBA" id="ARBA00023128"/>
    </source>
</evidence>
<protein>
    <recommendedName>
        <fullName evidence="6">Large ribosomal subunit protein mL49</fullName>
    </recommendedName>
</protein>
<evidence type="ECO:0000256" key="7">
    <source>
        <dbReference type="SAM" id="MobiDB-lite"/>
    </source>
</evidence>
<proteinExistence type="inferred from homology"/>
<dbReference type="PANTHER" id="PTHR13477:SF0">
    <property type="entry name" value="LARGE RIBOSOMAL SUBUNIT PROTEIN ML49"/>
    <property type="match status" value="1"/>
</dbReference>
<evidence type="ECO:0000256" key="2">
    <source>
        <dbReference type="ARBA" id="ARBA00005677"/>
    </source>
</evidence>
<dbReference type="Gene3D" id="3.30.780.10">
    <property type="entry name" value="SUI1-like domain"/>
    <property type="match status" value="1"/>
</dbReference>
<comment type="caution">
    <text evidence="8">The sequence shown here is derived from an EMBL/GenBank/DDBJ whole genome shotgun (WGS) entry which is preliminary data.</text>
</comment>
<feature type="compositionally biased region" description="Polar residues" evidence="7">
    <location>
        <begin position="50"/>
        <end position="67"/>
    </location>
</feature>
<evidence type="ECO:0000313" key="9">
    <source>
        <dbReference type="Proteomes" id="UP001408356"/>
    </source>
</evidence>
<feature type="compositionally biased region" description="Low complexity" evidence="7">
    <location>
        <begin position="32"/>
        <end position="49"/>
    </location>
</feature>
<dbReference type="Proteomes" id="UP001408356">
    <property type="component" value="Unassembled WGS sequence"/>
</dbReference>
<keyword evidence="3" id="KW-0689">Ribosomal protein</keyword>